<evidence type="ECO:0000313" key="8">
    <source>
        <dbReference type="Proteomes" id="UP001165962"/>
    </source>
</evidence>
<dbReference type="Proteomes" id="UP001165962">
    <property type="component" value="Unassembled WGS sequence"/>
</dbReference>
<evidence type="ECO:0000256" key="2">
    <source>
        <dbReference type="ARBA" id="ARBA00022729"/>
    </source>
</evidence>
<evidence type="ECO:0000256" key="5">
    <source>
        <dbReference type="ARBA" id="ARBA00023284"/>
    </source>
</evidence>
<evidence type="ECO:0000313" key="7">
    <source>
        <dbReference type="EMBL" id="NHN28219.1"/>
    </source>
</evidence>
<protein>
    <submittedName>
        <fullName evidence="7">DsbA family protein</fullName>
    </submittedName>
</protein>
<dbReference type="InterPro" id="IPR036249">
    <property type="entry name" value="Thioredoxin-like_sf"/>
</dbReference>
<evidence type="ECO:0000256" key="4">
    <source>
        <dbReference type="ARBA" id="ARBA00023157"/>
    </source>
</evidence>
<comment type="similarity">
    <text evidence="1">Belongs to the thioredoxin family. DsbA subfamily.</text>
</comment>
<dbReference type="EMBL" id="JAAOIW010000001">
    <property type="protein sequence ID" value="NHN28219.1"/>
    <property type="molecule type" value="Genomic_DNA"/>
</dbReference>
<reference evidence="7" key="1">
    <citation type="submission" date="2020-03" db="EMBL/GenBank/DDBJ databases">
        <title>Draft sequencing of Paenibacilllus sp. S3N08.</title>
        <authorList>
            <person name="Kim D.-U."/>
        </authorList>
    </citation>
    <scope>NUCLEOTIDE SEQUENCE</scope>
    <source>
        <strain evidence="7">S3N08</strain>
    </source>
</reference>
<dbReference type="InterPro" id="IPR012336">
    <property type="entry name" value="Thioredoxin-like_fold"/>
</dbReference>
<keyword evidence="3" id="KW-0560">Oxidoreductase</keyword>
<sequence>MAKSKSGSKTMVLLTLAVLVVLFSLFLVTRMSGKVDQTEALKNQPSLENQPTMGNPSAGINIVEFGDYKCPSCKAWGEQVFPQLKKEYMDTGKAKFSYINVLFHGEESKLGALAAESVFAQDNDAYWKFHKQLFDTQPRENHDAPWITVDVLLNIAKAYAPQVDAKKVGDDIKNQITMPQVNIDEQLVKTYNIQQTPSLMINGVMVKNPFDYNEITSIINKR</sequence>
<dbReference type="Pfam" id="PF13462">
    <property type="entry name" value="Thioredoxin_4"/>
    <property type="match status" value="1"/>
</dbReference>
<name>A0ABX0IZG6_9BACL</name>
<proteinExistence type="inferred from homology"/>
<dbReference type="Gene3D" id="3.40.30.10">
    <property type="entry name" value="Glutaredoxin"/>
    <property type="match status" value="1"/>
</dbReference>
<evidence type="ECO:0000256" key="3">
    <source>
        <dbReference type="ARBA" id="ARBA00023002"/>
    </source>
</evidence>
<evidence type="ECO:0000259" key="6">
    <source>
        <dbReference type="Pfam" id="PF13462"/>
    </source>
</evidence>
<dbReference type="RefSeq" id="WP_166144353.1">
    <property type="nucleotide sequence ID" value="NZ_JAAOIW010000001.1"/>
</dbReference>
<keyword evidence="4" id="KW-1015">Disulfide bond</keyword>
<dbReference type="PANTHER" id="PTHR13887">
    <property type="entry name" value="GLUTATHIONE S-TRANSFERASE KAPPA"/>
    <property type="match status" value="1"/>
</dbReference>
<comment type="caution">
    <text evidence="7">The sequence shown here is derived from an EMBL/GenBank/DDBJ whole genome shotgun (WGS) entry which is preliminary data.</text>
</comment>
<feature type="domain" description="Thioredoxin-like fold" evidence="6">
    <location>
        <begin position="48"/>
        <end position="221"/>
    </location>
</feature>
<keyword evidence="8" id="KW-1185">Reference proteome</keyword>
<keyword evidence="2" id="KW-0732">Signal</keyword>
<dbReference type="SUPFAM" id="SSF52833">
    <property type="entry name" value="Thioredoxin-like"/>
    <property type="match status" value="1"/>
</dbReference>
<organism evidence="7 8">
    <name type="scientific">Paenibacillus agricola</name>
    <dbReference type="NCBI Taxonomy" id="2716264"/>
    <lineage>
        <taxon>Bacteria</taxon>
        <taxon>Bacillati</taxon>
        <taxon>Bacillota</taxon>
        <taxon>Bacilli</taxon>
        <taxon>Bacillales</taxon>
        <taxon>Paenibacillaceae</taxon>
        <taxon>Paenibacillus</taxon>
    </lineage>
</organism>
<keyword evidence="5" id="KW-0676">Redox-active center</keyword>
<dbReference type="PANTHER" id="PTHR13887:SF14">
    <property type="entry name" value="DISULFIDE BOND FORMATION PROTEIN D"/>
    <property type="match status" value="1"/>
</dbReference>
<gene>
    <name evidence="7" type="ORF">G9U52_00075</name>
</gene>
<accession>A0ABX0IZG6</accession>
<evidence type="ECO:0000256" key="1">
    <source>
        <dbReference type="ARBA" id="ARBA00005791"/>
    </source>
</evidence>